<comment type="caution">
    <text evidence="8">The sequence shown here is derived from an EMBL/GenBank/DDBJ whole genome shotgun (WGS) entry which is preliminary data.</text>
</comment>
<dbReference type="OrthoDB" id="7328575at2"/>
<evidence type="ECO:0000256" key="2">
    <source>
        <dbReference type="ARBA" id="ARBA00009347"/>
    </source>
</evidence>
<dbReference type="GO" id="GO:0003995">
    <property type="term" value="F:acyl-CoA dehydrogenase activity"/>
    <property type="evidence" value="ECO:0007669"/>
    <property type="project" value="TreeGrafter"/>
</dbReference>
<evidence type="ECO:0000256" key="4">
    <source>
        <dbReference type="ARBA" id="ARBA00022827"/>
    </source>
</evidence>
<dbReference type="Pfam" id="PF02771">
    <property type="entry name" value="Acyl-CoA_dh_N"/>
    <property type="match status" value="1"/>
</dbReference>
<keyword evidence="9" id="KW-1185">Reference proteome</keyword>
<keyword evidence="3" id="KW-0285">Flavoprotein</keyword>
<feature type="domain" description="Acyl-CoA dehydrogenase/oxidase C-terminal" evidence="6">
    <location>
        <begin position="191"/>
        <end position="325"/>
    </location>
</feature>
<dbReference type="SUPFAM" id="SSF56645">
    <property type="entry name" value="Acyl-CoA dehydrogenase NM domain-like"/>
    <property type="match status" value="1"/>
</dbReference>
<dbReference type="InterPro" id="IPR013786">
    <property type="entry name" value="AcylCoA_DH/ox_N"/>
</dbReference>
<dbReference type="InterPro" id="IPR037069">
    <property type="entry name" value="AcylCoA_DH/ox_N_sf"/>
</dbReference>
<dbReference type="InterPro" id="IPR009075">
    <property type="entry name" value="AcylCo_DH/oxidase_C"/>
</dbReference>
<dbReference type="InterPro" id="IPR036250">
    <property type="entry name" value="AcylCo_DH-like_C"/>
</dbReference>
<dbReference type="PANTHER" id="PTHR43884">
    <property type="entry name" value="ACYL-COA DEHYDROGENASE"/>
    <property type="match status" value="1"/>
</dbReference>
<evidence type="ECO:0000259" key="6">
    <source>
        <dbReference type="Pfam" id="PF00441"/>
    </source>
</evidence>
<accession>A0A0M2H7F6</accession>
<dbReference type="InterPro" id="IPR009100">
    <property type="entry name" value="AcylCoA_DH/oxidase_NM_dom_sf"/>
</dbReference>
<evidence type="ECO:0000259" key="7">
    <source>
        <dbReference type="Pfam" id="PF02771"/>
    </source>
</evidence>
<feature type="domain" description="Acyl-CoA dehydrogenase/oxidase N-terminal" evidence="7">
    <location>
        <begin position="7"/>
        <end position="88"/>
    </location>
</feature>
<dbReference type="AlphaFoldDB" id="A0A0M2H7F6"/>
<dbReference type="PATRIC" id="fig|69370.6.peg.2379"/>
<evidence type="ECO:0000313" key="9">
    <source>
        <dbReference type="Proteomes" id="UP000034098"/>
    </source>
</evidence>
<dbReference type="EC" id="1.3.99.-" evidence="8"/>
<gene>
    <name evidence="8" type="primary">caiA</name>
    <name evidence="8" type="ORF">RS82_02341</name>
</gene>
<evidence type="ECO:0000313" key="8">
    <source>
        <dbReference type="EMBL" id="KJL42325.1"/>
    </source>
</evidence>
<protein>
    <submittedName>
        <fullName evidence="8">Crotonobetainyl-CoA dehydrogenase</fullName>
        <ecNumber evidence="8">1.3.99.-</ecNumber>
    </submittedName>
</protein>
<dbReference type="PANTHER" id="PTHR43884:SF20">
    <property type="entry name" value="ACYL-COA DEHYDROGENASE FADE28"/>
    <property type="match status" value="1"/>
</dbReference>
<evidence type="ECO:0000256" key="1">
    <source>
        <dbReference type="ARBA" id="ARBA00001974"/>
    </source>
</evidence>
<reference evidence="8 9" key="1">
    <citation type="submission" date="2015-02" db="EMBL/GenBank/DDBJ databases">
        <title>Draft genome sequences of ten Microbacterium spp. with emphasis on heavy metal contaminated environments.</title>
        <authorList>
            <person name="Corretto E."/>
        </authorList>
    </citation>
    <scope>NUCLEOTIDE SEQUENCE [LARGE SCALE GENOMIC DNA]</scope>
    <source>
        <strain evidence="8 9">DSM 8608</strain>
    </source>
</reference>
<dbReference type="Pfam" id="PF00441">
    <property type="entry name" value="Acyl-CoA_dh_1"/>
    <property type="match status" value="1"/>
</dbReference>
<dbReference type="Gene3D" id="1.10.540.10">
    <property type="entry name" value="Acyl-CoA dehydrogenase/oxidase, N-terminal domain"/>
    <property type="match status" value="1"/>
</dbReference>
<comment type="similarity">
    <text evidence="2">Belongs to the acyl-CoA dehydrogenase family.</text>
</comment>
<name>A0A0M2H7F6_MICTR</name>
<organism evidence="8 9">
    <name type="scientific">Microbacterium trichothecenolyticum</name>
    <name type="common">Aureobacterium trichothecenolyticum</name>
    <dbReference type="NCBI Taxonomy" id="69370"/>
    <lineage>
        <taxon>Bacteria</taxon>
        <taxon>Bacillati</taxon>
        <taxon>Actinomycetota</taxon>
        <taxon>Actinomycetes</taxon>
        <taxon>Micrococcales</taxon>
        <taxon>Microbacteriaceae</taxon>
        <taxon>Microbacterium</taxon>
    </lineage>
</organism>
<evidence type="ECO:0000256" key="3">
    <source>
        <dbReference type="ARBA" id="ARBA00022630"/>
    </source>
</evidence>
<comment type="cofactor">
    <cofactor evidence="1">
        <name>FAD</name>
        <dbReference type="ChEBI" id="CHEBI:57692"/>
    </cofactor>
</comment>
<sequence length="330" mass="35032">MNFDIDDEQREFAQHARQFFASAAGPAAARALLEQSGELSPGRDALAEFGFSALTIPEDAGGVGSSLLNLALVAEQAGYQLAGPSLASAARVAVLLEGHPDKLADVASGSLALAVVDGPGNGSALAIDAVSASHFLALEDGDLVFGEGDVVVGDPIDATRGLGRVRIRDAEVLEADVAERWERARLVAATILAAEGLGAAGRAVEMSIDHAKNREAFGRPIGAYQAIKHRIVDSWVAVDQLRSLVWWAAWAADHDPTRFPVAASAAKAYCAEAFDAATETYIHVLGGMGFTWDHEAHLYWRRAKVDRFLLGDESEHLAAVARHVLAEHRE</sequence>
<keyword evidence="5 8" id="KW-0560">Oxidoreductase</keyword>
<dbReference type="Proteomes" id="UP000034098">
    <property type="component" value="Unassembled WGS sequence"/>
</dbReference>
<dbReference type="Gene3D" id="1.20.140.10">
    <property type="entry name" value="Butyryl-CoA Dehydrogenase, subunit A, domain 3"/>
    <property type="match status" value="1"/>
</dbReference>
<keyword evidence="4" id="KW-0274">FAD</keyword>
<dbReference type="RefSeq" id="WP_045299523.1">
    <property type="nucleotide sequence ID" value="NZ_JYJA01000035.1"/>
</dbReference>
<dbReference type="EMBL" id="JYJA01000035">
    <property type="protein sequence ID" value="KJL42325.1"/>
    <property type="molecule type" value="Genomic_DNA"/>
</dbReference>
<proteinExistence type="inferred from homology"/>
<evidence type="ECO:0000256" key="5">
    <source>
        <dbReference type="ARBA" id="ARBA00023002"/>
    </source>
</evidence>
<dbReference type="GO" id="GO:0050660">
    <property type="term" value="F:flavin adenine dinucleotide binding"/>
    <property type="evidence" value="ECO:0007669"/>
    <property type="project" value="InterPro"/>
</dbReference>
<dbReference type="SUPFAM" id="SSF47203">
    <property type="entry name" value="Acyl-CoA dehydrogenase C-terminal domain-like"/>
    <property type="match status" value="1"/>
</dbReference>